<dbReference type="InterPro" id="IPR017520">
    <property type="entry name" value="CHP03086"/>
</dbReference>
<dbReference type="Pfam" id="PF11716">
    <property type="entry name" value="MDMPI_N"/>
    <property type="match status" value="1"/>
</dbReference>
<dbReference type="InterPro" id="IPR017517">
    <property type="entry name" value="Maleyloyr_isom"/>
</dbReference>
<protein>
    <submittedName>
        <fullName evidence="2">TIGR03086 family protein</fullName>
    </submittedName>
</protein>
<dbReference type="NCBIfam" id="TIGR03083">
    <property type="entry name" value="maleylpyruvate isomerase family mycothiol-dependent enzyme"/>
    <property type="match status" value="1"/>
</dbReference>
<dbReference type="InterPro" id="IPR024344">
    <property type="entry name" value="MDMPI_metal-binding"/>
</dbReference>
<feature type="domain" description="Mycothiol-dependent maleylpyruvate isomerase metal-binding" evidence="1">
    <location>
        <begin position="2"/>
        <end position="111"/>
    </location>
</feature>
<dbReference type="InterPro" id="IPR034660">
    <property type="entry name" value="DinB/YfiT-like"/>
</dbReference>
<dbReference type="NCBIfam" id="TIGR03086">
    <property type="entry name" value="TIGR03086 family metal-binding protein"/>
    <property type="match status" value="1"/>
</dbReference>
<accession>A0A344LKW3</accession>
<dbReference type="Proteomes" id="UP000250434">
    <property type="component" value="Chromosome"/>
</dbReference>
<dbReference type="AlphaFoldDB" id="A0A344LKW3"/>
<sequence>MAEVLMGIADDQLALPTPCADYTVADLIAHVDEVTQGFAAMGRGEEEGEPVTGLENGWRVRLARQLAALRRAWSDPVEWQGVAGTAGLELPKRTWGRIALTELMVHGWDLAKATGQPFDPPSGTLRACLDHVAEFVPRAPLPELWGLPVEVPADAAPLDRIVAITGRVP</sequence>
<evidence type="ECO:0000259" key="1">
    <source>
        <dbReference type="Pfam" id="PF11716"/>
    </source>
</evidence>
<name>A0A344LKW3_9PSEU</name>
<organism evidence="2 3">
    <name type="scientific">Amycolatopsis albispora</name>
    <dbReference type="NCBI Taxonomy" id="1804986"/>
    <lineage>
        <taxon>Bacteria</taxon>
        <taxon>Bacillati</taxon>
        <taxon>Actinomycetota</taxon>
        <taxon>Actinomycetes</taxon>
        <taxon>Pseudonocardiales</taxon>
        <taxon>Pseudonocardiaceae</taxon>
        <taxon>Amycolatopsis</taxon>
    </lineage>
</organism>
<dbReference type="EMBL" id="CP015163">
    <property type="protein sequence ID" value="AXB48687.1"/>
    <property type="molecule type" value="Genomic_DNA"/>
</dbReference>
<keyword evidence="3" id="KW-1185">Reference proteome</keyword>
<gene>
    <name evidence="2" type="ORF">A4R43_21245</name>
</gene>
<proteinExistence type="predicted"/>
<dbReference type="KEGG" id="aab:A4R43_21245"/>
<dbReference type="SUPFAM" id="SSF109854">
    <property type="entry name" value="DinB/YfiT-like putative metalloenzymes"/>
    <property type="match status" value="1"/>
</dbReference>
<dbReference type="Gene3D" id="1.20.120.450">
    <property type="entry name" value="dinb family like domain"/>
    <property type="match status" value="1"/>
</dbReference>
<evidence type="ECO:0000313" key="3">
    <source>
        <dbReference type="Proteomes" id="UP000250434"/>
    </source>
</evidence>
<evidence type="ECO:0000313" key="2">
    <source>
        <dbReference type="EMBL" id="AXB48687.1"/>
    </source>
</evidence>
<reference evidence="2 3" key="1">
    <citation type="submission" date="2016-04" db="EMBL/GenBank/DDBJ databases">
        <title>Complete genome sequence and analysis of deep-sea sediment isolate, Amycolatopsis sp. WP1.</title>
        <authorList>
            <person name="Wang H."/>
            <person name="Chen S."/>
            <person name="Wu Q."/>
        </authorList>
    </citation>
    <scope>NUCLEOTIDE SEQUENCE [LARGE SCALE GENOMIC DNA]</scope>
    <source>
        <strain evidence="2 3">WP1</strain>
    </source>
</reference>
<dbReference type="GO" id="GO:0046872">
    <property type="term" value="F:metal ion binding"/>
    <property type="evidence" value="ECO:0007669"/>
    <property type="project" value="InterPro"/>
</dbReference>